<dbReference type="Proteomes" id="UP000314294">
    <property type="component" value="Unassembled WGS sequence"/>
</dbReference>
<comment type="caution">
    <text evidence="1">The sequence shown here is derived from an EMBL/GenBank/DDBJ whole genome shotgun (WGS) entry which is preliminary data.</text>
</comment>
<protein>
    <submittedName>
        <fullName evidence="1">Uncharacterized protein</fullName>
    </submittedName>
</protein>
<evidence type="ECO:0000313" key="1">
    <source>
        <dbReference type="EMBL" id="TNN60943.1"/>
    </source>
</evidence>
<gene>
    <name evidence="1" type="ORF">EYF80_028823</name>
</gene>
<keyword evidence="2" id="KW-1185">Reference proteome</keyword>
<name>A0A4Z2H7F8_9TELE</name>
<dbReference type="AlphaFoldDB" id="A0A4Z2H7F8"/>
<evidence type="ECO:0000313" key="2">
    <source>
        <dbReference type="Proteomes" id="UP000314294"/>
    </source>
</evidence>
<accession>A0A4Z2H7F8</accession>
<organism evidence="1 2">
    <name type="scientific">Liparis tanakae</name>
    <name type="common">Tanaka's snailfish</name>
    <dbReference type="NCBI Taxonomy" id="230148"/>
    <lineage>
        <taxon>Eukaryota</taxon>
        <taxon>Metazoa</taxon>
        <taxon>Chordata</taxon>
        <taxon>Craniata</taxon>
        <taxon>Vertebrata</taxon>
        <taxon>Euteleostomi</taxon>
        <taxon>Actinopterygii</taxon>
        <taxon>Neopterygii</taxon>
        <taxon>Teleostei</taxon>
        <taxon>Neoteleostei</taxon>
        <taxon>Acanthomorphata</taxon>
        <taxon>Eupercaria</taxon>
        <taxon>Perciformes</taxon>
        <taxon>Cottioidei</taxon>
        <taxon>Cottales</taxon>
        <taxon>Liparidae</taxon>
        <taxon>Liparis</taxon>
    </lineage>
</organism>
<proteinExistence type="predicted"/>
<sequence>MWQELCISRGENGPTFKLFELVLVNSCWKESNSVSGLRFTRSVTVRACPAQRVCLGLPAH</sequence>
<reference evidence="1 2" key="1">
    <citation type="submission" date="2019-03" db="EMBL/GenBank/DDBJ databases">
        <title>First draft genome of Liparis tanakae, snailfish: a comprehensive survey of snailfish specific genes.</title>
        <authorList>
            <person name="Kim W."/>
            <person name="Song I."/>
            <person name="Jeong J.-H."/>
            <person name="Kim D."/>
            <person name="Kim S."/>
            <person name="Ryu S."/>
            <person name="Song J.Y."/>
            <person name="Lee S.K."/>
        </authorList>
    </citation>
    <scope>NUCLEOTIDE SEQUENCE [LARGE SCALE GENOMIC DNA]</scope>
    <source>
        <tissue evidence="1">Muscle</tissue>
    </source>
</reference>
<dbReference type="EMBL" id="SRLO01000324">
    <property type="protein sequence ID" value="TNN60943.1"/>
    <property type="molecule type" value="Genomic_DNA"/>
</dbReference>